<dbReference type="Proteomes" id="UP000667802">
    <property type="component" value="Unassembled WGS sequence"/>
</dbReference>
<accession>A0AAP5M918</accession>
<protein>
    <recommendedName>
        <fullName evidence="3">DNA helicase</fullName>
    </recommendedName>
</protein>
<name>A0AAP5M918_9CYAN</name>
<comment type="caution">
    <text evidence="1">The sequence shown here is derived from an EMBL/GenBank/DDBJ whole genome shotgun (WGS) entry which is preliminary data.</text>
</comment>
<dbReference type="InterPro" id="IPR027417">
    <property type="entry name" value="P-loop_NTPase"/>
</dbReference>
<dbReference type="RefSeq" id="WP_208340186.1">
    <property type="nucleotide sequence ID" value="NZ_CAWQFN010000620.1"/>
</dbReference>
<dbReference type="EMBL" id="JAALHA020000009">
    <property type="protein sequence ID" value="MDR9896795.1"/>
    <property type="molecule type" value="Genomic_DNA"/>
</dbReference>
<evidence type="ECO:0008006" key="3">
    <source>
        <dbReference type="Google" id="ProtNLM"/>
    </source>
</evidence>
<dbReference type="Gene3D" id="3.40.50.300">
    <property type="entry name" value="P-loop containing nucleotide triphosphate hydrolases"/>
    <property type="match status" value="1"/>
</dbReference>
<evidence type="ECO:0000313" key="2">
    <source>
        <dbReference type="Proteomes" id="UP000667802"/>
    </source>
</evidence>
<keyword evidence="2" id="KW-1185">Reference proteome</keyword>
<dbReference type="AlphaFoldDB" id="A0AAP5M918"/>
<sequence length="137" mass="15298">MGWFIGPKPETVKCTDEKEEAKHIGTWAKQLITQDGFASYEICITPYKPATRNALEAEGISTFELKPREEDPGSEEPGVRLATMKRIKGLEFRAIAMGCTTESDAMNNLDTAELLDRCERYVAATRARERLLVCVGL</sequence>
<proteinExistence type="predicted"/>
<organism evidence="1 2">
    <name type="scientific">Aetokthonos hydrillicola Thurmond2011</name>
    <dbReference type="NCBI Taxonomy" id="2712845"/>
    <lineage>
        <taxon>Bacteria</taxon>
        <taxon>Bacillati</taxon>
        <taxon>Cyanobacteriota</taxon>
        <taxon>Cyanophyceae</taxon>
        <taxon>Nostocales</taxon>
        <taxon>Hapalosiphonaceae</taxon>
        <taxon>Aetokthonos</taxon>
    </lineage>
</organism>
<dbReference type="SUPFAM" id="SSF52540">
    <property type="entry name" value="P-loop containing nucleoside triphosphate hydrolases"/>
    <property type="match status" value="1"/>
</dbReference>
<reference evidence="2" key="1">
    <citation type="journal article" date="2021" name="Science">
        <title>Hunting the eagle killer: A cyanobacterial neurotoxin causes vacuolar myelinopathy.</title>
        <authorList>
            <person name="Breinlinger S."/>
            <person name="Phillips T.J."/>
            <person name="Haram B.N."/>
            <person name="Mares J."/>
            <person name="Martinez Yerena J.A."/>
            <person name="Hrouzek P."/>
            <person name="Sobotka R."/>
            <person name="Henderson W.M."/>
            <person name="Schmieder P."/>
            <person name="Williams S.M."/>
            <person name="Lauderdale J.D."/>
            <person name="Wilde H.D."/>
            <person name="Gerrin W."/>
            <person name="Kust A."/>
            <person name="Washington J.W."/>
            <person name="Wagner C."/>
            <person name="Geier B."/>
            <person name="Liebeke M."/>
            <person name="Enke H."/>
            <person name="Niedermeyer T.H.J."/>
            <person name="Wilde S.B."/>
        </authorList>
    </citation>
    <scope>NUCLEOTIDE SEQUENCE [LARGE SCALE GENOMIC DNA]</scope>
    <source>
        <strain evidence="2">Thurmond2011</strain>
    </source>
</reference>
<gene>
    <name evidence="1" type="ORF">G7B40_019820</name>
</gene>
<evidence type="ECO:0000313" key="1">
    <source>
        <dbReference type="EMBL" id="MDR9896795.1"/>
    </source>
</evidence>